<feature type="domain" description="(+)RNA virus helicase C-terminal" evidence="1">
    <location>
        <begin position="1"/>
        <end position="225"/>
    </location>
</feature>
<organism evidence="2">
    <name type="scientific">Indian citrus ringspot virus</name>
    <dbReference type="NCBI Taxonomy" id="104664"/>
    <lineage>
        <taxon>Viruses</taxon>
        <taxon>Riboviria</taxon>
        <taxon>Orthornavirae</taxon>
        <taxon>Kitrinoviricota</taxon>
        <taxon>Alsuviricetes</taxon>
        <taxon>Tymovirales</taxon>
        <taxon>Alphaflexiviridae</taxon>
        <taxon>Potexvirus</taxon>
        <taxon>Mandarivirus</taxon>
        <taxon>Potexvirus citrindicum</taxon>
    </lineage>
</organism>
<dbReference type="PROSITE" id="PS51657">
    <property type="entry name" value="PSRV_HELICASE"/>
    <property type="match status" value="1"/>
</dbReference>
<proteinExistence type="predicted"/>
<accession>J7EQA9</accession>
<protein>
    <submittedName>
        <fullName evidence="2">25 kDa triple gene block protein</fullName>
    </submittedName>
</protein>
<evidence type="ECO:0000259" key="1">
    <source>
        <dbReference type="PROSITE" id="PS51657"/>
    </source>
</evidence>
<sequence length="225" mass="25041">MDFAELLESKAFTRTRLPLSKPIVVHAVAGAGKTLLLENYARINPAARIYTPIAQQSNSLLLSPFTQSLEQAEIVDEYPLCTIHPGVEYVLADPIQYLGSKDLLKPHYICPTTHRFGHSTAEFLTSLGIETYAHKPDRLTIANIFKTEPHGQVIACDLDTQQLAARHSLDYLRPCQSIGKTFKDTTILISHELNRDTLTKEIYIALTRHTNSVTILMPDAPSTSS</sequence>
<name>J7EQA9_9VIRU</name>
<dbReference type="Pfam" id="PF01443">
    <property type="entry name" value="Viral_helicase1"/>
    <property type="match status" value="1"/>
</dbReference>
<reference evidence="2" key="1">
    <citation type="submission" date="2010-08" db="EMBL/GenBank/DDBJ databases">
        <title>Genome sequencing and computational analysis of an isolate of Indian citrus ringspot virus infecting sweet orange in India.</title>
        <authorList>
            <person name="Prabha K"/>
            <person name="Baranwal V.K."/>
        </authorList>
    </citation>
    <scope>NUCLEOTIDE SEQUENCE</scope>
    <source>
        <strain evidence="2">Pune</strain>
    </source>
</reference>
<dbReference type="GO" id="GO:0005524">
    <property type="term" value="F:ATP binding"/>
    <property type="evidence" value="ECO:0007669"/>
    <property type="project" value="InterPro"/>
</dbReference>
<dbReference type="InterPro" id="IPR027351">
    <property type="entry name" value="(+)RNA_virus_helicase_core_dom"/>
</dbReference>
<evidence type="ECO:0000313" key="2">
    <source>
        <dbReference type="EMBL" id="AEK87111.1"/>
    </source>
</evidence>
<dbReference type="EMBL" id="HQ324250">
    <property type="protein sequence ID" value="AEK87111.1"/>
    <property type="molecule type" value="Genomic_RNA"/>
</dbReference>